<comment type="caution">
    <text evidence="2">The sequence shown here is derived from an EMBL/GenBank/DDBJ whole genome shotgun (WGS) entry which is preliminary data.</text>
</comment>
<proteinExistence type="predicted"/>
<organism evidence="2">
    <name type="scientific">marine sediment metagenome</name>
    <dbReference type="NCBI Taxonomy" id="412755"/>
    <lineage>
        <taxon>unclassified sequences</taxon>
        <taxon>metagenomes</taxon>
        <taxon>ecological metagenomes</taxon>
    </lineage>
</organism>
<gene>
    <name evidence="2" type="ORF">S06H3_33242</name>
</gene>
<reference evidence="2" key="1">
    <citation type="journal article" date="2014" name="Front. Microbiol.">
        <title>High frequency of phylogenetically diverse reductive dehalogenase-homologous genes in deep subseafloor sedimentary metagenomes.</title>
        <authorList>
            <person name="Kawai M."/>
            <person name="Futagami T."/>
            <person name="Toyoda A."/>
            <person name="Takaki Y."/>
            <person name="Nishi S."/>
            <person name="Hori S."/>
            <person name="Arai W."/>
            <person name="Tsubouchi T."/>
            <person name="Morono Y."/>
            <person name="Uchiyama I."/>
            <person name="Ito T."/>
            <person name="Fujiyama A."/>
            <person name="Inagaki F."/>
            <person name="Takami H."/>
        </authorList>
    </citation>
    <scope>NUCLEOTIDE SEQUENCE</scope>
    <source>
        <strain evidence="2">Expedition CK06-06</strain>
    </source>
</reference>
<feature type="coiled-coil region" evidence="1">
    <location>
        <begin position="8"/>
        <end position="68"/>
    </location>
</feature>
<protein>
    <submittedName>
        <fullName evidence="2">Uncharacterized protein</fullName>
    </submittedName>
</protein>
<keyword evidence="1" id="KW-0175">Coiled coil</keyword>
<sequence>MKGQDLQLVEILKTLANLRKHIDNLEKDRVDFEQRVTQHLEQVLMECLGKIRKSVEGTEREMKDTKRQVIDYALKTQRFMDAASESMEAMHKYVKSLEDLIHPETFTRFAQMVEKLDRAMKLQKKRN</sequence>
<dbReference type="EMBL" id="BARV01019824">
    <property type="protein sequence ID" value="GAI20446.1"/>
    <property type="molecule type" value="Genomic_DNA"/>
</dbReference>
<name>X1MQZ1_9ZZZZ</name>
<accession>X1MQZ1</accession>
<dbReference type="AlphaFoldDB" id="X1MQZ1"/>
<evidence type="ECO:0000313" key="2">
    <source>
        <dbReference type="EMBL" id="GAI20446.1"/>
    </source>
</evidence>
<evidence type="ECO:0000256" key="1">
    <source>
        <dbReference type="SAM" id="Coils"/>
    </source>
</evidence>